<dbReference type="Proteomes" id="UP000198460">
    <property type="component" value="Unassembled WGS sequence"/>
</dbReference>
<organism evidence="3 4">
    <name type="scientific">Burkholderia singularis</name>
    <dbReference type="NCBI Taxonomy" id="1503053"/>
    <lineage>
        <taxon>Bacteria</taxon>
        <taxon>Pseudomonadati</taxon>
        <taxon>Pseudomonadota</taxon>
        <taxon>Betaproteobacteria</taxon>
        <taxon>Burkholderiales</taxon>
        <taxon>Burkholderiaceae</taxon>
        <taxon>Burkholderia</taxon>
        <taxon>pseudomallei group</taxon>
    </lineage>
</organism>
<sequence length="133" mass="15584">MNIMPKFDLYRKIRWHALVHEYGLDGQRLLPWDGYSMPFGGGWCVVRPHTVSEPHTQIDQELFIAIKGKGSVVIGETTYPFEMGDIVVIPKHTNHYVINDSDEDFHFYVIWWDEAHVKRYMNELNDETGCLND</sequence>
<accession>A0A238HB10</accession>
<evidence type="ECO:0000259" key="2">
    <source>
        <dbReference type="Pfam" id="PF07883"/>
    </source>
</evidence>
<dbReference type="InterPro" id="IPR013096">
    <property type="entry name" value="Cupin_2"/>
</dbReference>
<dbReference type="PANTHER" id="PTHR35848:SF6">
    <property type="entry name" value="CUPIN TYPE-2 DOMAIN-CONTAINING PROTEIN"/>
    <property type="match status" value="1"/>
</dbReference>
<keyword evidence="3" id="KW-0223">Dioxygenase</keyword>
<feature type="domain" description="Cupin type-2" evidence="2">
    <location>
        <begin position="43"/>
        <end position="111"/>
    </location>
</feature>
<keyword evidence="3" id="KW-0560">Oxidoreductase</keyword>
<protein>
    <submittedName>
        <fullName evidence="3">Gentisate 1,2-dioxygenase</fullName>
        <ecNumber evidence="3">1.13.11.4</ecNumber>
    </submittedName>
</protein>
<dbReference type="AlphaFoldDB" id="A0A238HB10"/>
<dbReference type="InterPro" id="IPR051610">
    <property type="entry name" value="GPI/OXD"/>
</dbReference>
<dbReference type="GO" id="GO:0047922">
    <property type="term" value="F:gentisate 1,2-dioxygenase activity"/>
    <property type="evidence" value="ECO:0007669"/>
    <property type="project" value="UniProtKB-EC"/>
</dbReference>
<dbReference type="CDD" id="cd06988">
    <property type="entry name" value="cupin_DddK"/>
    <property type="match status" value="1"/>
</dbReference>
<gene>
    <name evidence="3" type="ORF">BSIN_0865</name>
</gene>
<dbReference type="EMBL" id="FXAN01000094">
    <property type="protein sequence ID" value="SMG02245.1"/>
    <property type="molecule type" value="Genomic_DNA"/>
</dbReference>
<evidence type="ECO:0000256" key="1">
    <source>
        <dbReference type="ARBA" id="ARBA00022723"/>
    </source>
</evidence>
<dbReference type="PANTHER" id="PTHR35848">
    <property type="entry name" value="OXALATE-BINDING PROTEIN"/>
    <property type="match status" value="1"/>
</dbReference>
<reference evidence="3 4" key="1">
    <citation type="submission" date="2017-04" db="EMBL/GenBank/DDBJ databases">
        <authorList>
            <person name="Afonso C.L."/>
            <person name="Miller P.J."/>
            <person name="Scott M.A."/>
            <person name="Spackman E."/>
            <person name="Goraichik I."/>
            <person name="Dimitrov K.M."/>
            <person name="Suarez D.L."/>
            <person name="Swayne D.E."/>
        </authorList>
    </citation>
    <scope>NUCLEOTIDE SEQUENCE [LARGE SCALE GENOMIC DNA]</scope>
    <source>
        <strain evidence="3">LMG 28154</strain>
    </source>
</reference>
<dbReference type="Gene3D" id="2.60.120.10">
    <property type="entry name" value="Jelly Rolls"/>
    <property type="match status" value="1"/>
</dbReference>
<dbReference type="Pfam" id="PF07883">
    <property type="entry name" value="Cupin_2"/>
    <property type="match status" value="1"/>
</dbReference>
<name>A0A238HB10_9BURK</name>
<dbReference type="InterPro" id="IPR014710">
    <property type="entry name" value="RmlC-like_jellyroll"/>
</dbReference>
<dbReference type="InterPro" id="IPR011051">
    <property type="entry name" value="RmlC_Cupin_sf"/>
</dbReference>
<evidence type="ECO:0000313" key="4">
    <source>
        <dbReference type="Proteomes" id="UP000198460"/>
    </source>
</evidence>
<dbReference type="EC" id="1.13.11.4" evidence="3"/>
<dbReference type="SUPFAM" id="SSF51182">
    <property type="entry name" value="RmlC-like cupins"/>
    <property type="match status" value="1"/>
</dbReference>
<keyword evidence="1" id="KW-0479">Metal-binding</keyword>
<dbReference type="GO" id="GO:0046872">
    <property type="term" value="F:metal ion binding"/>
    <property type="evidence" value="ECO:0007669"/>
    <property type="project" value="UniProtKB-KW"/>
</dbReference>
<evidence type="ECO:0000313" key="3">
    <source>
        <dbReference type="EMBL" id="SMG02245.1"/>
    </source>
</evidence>
<proteinExistence type="predicted"/>